<protein>
    <submittedName>
        <fullName evidence="1">Uncharacterized protein</fullName>
    </submittedName>
</protein>
<evidence type="ECO:0000313" key="1">
    <source>
        <dbReference type="EMBL" id="MBM6995773.1"/>
    </source>
</evidence>
<dbReference type="RefSeq" id="WP_193417251.1">
    <property type="nucleotide sequence ID" value="NZ_JADCNN020000006.1"/>
</dbReference>
<keyword evidence="2" id="KW-1185">Reference proteome</keyword>
<sequence>MIKRRLIQYLDIIDPNDIDPEEELIIEENGFYGGFLISPKRDLSNKSKINFALLGPTQSLEPAKAIEKRIKSKLRKYKWNGPIFVAICKAADFGVDWEEVAEVLYGPSVVIYNRKTGEHEEVLGRGG</sequence>
<dbReference type="Proteomes" id="UP001516620">
    <property type="component" value="Unassembled WGS sequence"/>
</dbReference>
<accession>A0ABS2H5X9</accession>
<organism evidence="1 2">
    <name type="scientific">Paenibacillus rhizolycopersici</name>
    <dbReference type="NCBI Taxonomy" id="2780073"/>
    <lineage>
        <taxon>Bacteria</taxon>
        <taxon>Bacillati</taxon>
        <taxon>Bacillota</taxon>
        <taxon>Bacilli</taxon>
        <taxon>Bacillales</taxon>
        <taxon>Paenibacillaceae</taxon>
        <taxon>Paenibacillus</taxon>
    </lineage>
</organism>
<name>A0ABS2H5X9_9BACL</name>
<dbReference type="EMBL" id="JADCNN020000006">
    <property type="protein sequence ID" value="MBM6995773.1"/>
    <property type="molecule type" value="Genomic_DNA"/>
</dbReference>
<gene>
    <name evidence="1" type="ORF">IM700_008845</name>
</gene>
<comment type="caution">
    <text evidence="1">The sequence shown here is derived from an EMBL/GenBank/DDBJ whole genome shotgun (WGS) entry which is preliminary data.</text>
</comment>
<proteinExistence type="predicted"/>
<evidence type="ECO:0000313" key="2">
    <source>
        <dbReference type="Proteomes" id="UP001516620"/>
    </source>
</evidence>
<reference evidence="1 2" key="1">
    <citation type="submission" date="2021-01" db="EMBL/GenBank/DDBJ databases">
        <title>Paenibacillus sp.nov. isolated from the rhizosphere soil of tomato plant.</title>
        <authorList>
            <person name="Thin K.K."/>
            <person name="Zhang X."/>
            <person name="He S."/>
        </authorList>
    </citation>
    <scope>NUCLEOTIDE SEQUENCE [LARGE SCALE GENOMIC DNA]</scope>
    <source>
        <strain evidence="1 2">DXFW5</strain>
    </source>
</reference>